<keyword evidence="1" id="KW-0805">Transcription regulation</keyword>
<dbReference type="SUPFAM" id="SSF89082">
    <property type="entry name" value="Antibiotic binding domain of TipA-like multidrug resistance regulators"/>
    <property type="match status" value="1"/>
</dbReference>
<evidence type="ECO:0000256" key="4">
    <source>
        <dbReference type="ARBA" id="ARBA00023163"/>
    </source>
</evidence>
<dbReference type="InterPro" id="IPR009061">
    <property type="entry name" value="DNA-bd_dom_put_sf"/>
</dbReference>
<evidence type="ECO:0000313" key="7">
    <source>
        <dbReference type="EMBL" id="EOT83065.1"/>
    </source>
</evidence>
<dbReference type="InterPro" id="IPR012925">
    <property type="entry name" value="TipAS_dom"/>
</dbReference>
<dbReference type="PANTHER" id="PTHR30204">
    <property type="entry name" value="REDOX-CYCLING DRUG-SENSING TRANSCRIPTIONAL ACTIVATOR SOXR"/>
    <property type="match status" value="1"/>
</dbReference>
<dbReference type="OrthoDB" id="9814833at2"/>
<dbReference type="Pfam" id="PF13411">
    <property type="entry name" value="MerR_1"/>
    <property type="match status" value="1"/>
</dbReference>
<evidence type="ECO:0000256" key="1">
    <source>
        <dbReference type="ARBA" id="ARBA00023015"/>
    </source>
</evidence>
<evidence type="ECO:0000256" key="3">
    <source>
        <dbReference type="ARBA" id="ARBA00023159"/>
    </source>
</evidence>
<evidence type="ECO:0000256" key="5">
    <source>
        <dbReference type="SAM" id="Coils"/>
    </source>
</evidence>
<dbReference type="GO" id="GO:0003677">
    <property type="term" value="F:DNA binding"/>
    <property type="evidence" value="ECO:0007669"/>
    <property type="project" value="UniProtKB-KW"/>
</dbReference>
<dbReference type="InterPro" id="IPR047057">
    <property type="entry name" value="MerR_fam"/>
</dbReference>
<gene>
    <name evidence="7" type="ORF">I573_02178</name>
</gene>
<accession>S0KM78</accession>
<keyword evidence="2" id="KW-0238">DNA-binding</keyword>
<dbReference type="Gene3D" id="1.10.490.50">
    <property type="entry name" value="Antibiotic binding domain of TipA-like multidrug resistance regulators"/>
    <property type="match status" value="1"/>
</dbReference>
<dbReference type="Pfam" id="PF07739">
    <property type="entry name" value="TipAS"/>
    <property type="match status" value="1"/>
</dbReference>
<keyword evidence="5" id="KW-0175">Coiled coil</keyword>
<evidence type="ECO:0000313" key="8">
    <source>
        <dbReference type="Proteomes" id="UP000015961"/>
    </source>
</evidence>
<proteinExistence type="predicted"/>
<sequence>MYSIHELAVLSGVSKRTLRYYHELNLLLPEQVTDKGYRVYTTKQVDQLQQILFYKQFGFSLEQIKQLLVEEEENKNKMLEQQYRRLKAEKEHLDTLLQTLSKTIEYQKGEIFMTDQEKFLGLKAQRLQDYEMHYETESRERYGDQLVDQTKEKFSRLTLEAYQTSEAIENQLILYLQQASLTDKEKQEVVALHAKWLTQSAPFYTTEYHRQLAELYRLDDRFQSYYDQKAGDGAAKRLSSIIKEILI</sequence>
<dbReference type="GO" id="GO:0003700">
    <property type="term" value="F:DNA-binding transcription factor activity"/>
    <property type="evidence" value="ECO:0007669"/>
    <property type="project" value="InterPro"/>
</dbReference>
<organism evidence="7 8">
    <name type="scientific">Enterococcus sulfureus ATCC 49903</name>
    <dbReference type="NCBI Taxonomy" id="1140003"/>
    <lineage>
        <taxon>Bacteria</taxon>
        <taxon>Bacillati</taxon>
        <taxon>Bacillota</taxon>
        <taxon>Bacilli</taxon>
        <taxon>Lactobacillales</taxon>
        <taxon>Enterococcaceae</taxon>
        <taxon>Enterococcus</taxon>
    </lineage>
</organism>
<reference evidence="7 8" key="1">
    <citation type="submission" date="2013-03" db="EMBL/GenBank/DDBJ databases">
        <title>The Genome Sequence of Enterococcus sulfureus ATCC_49903 (PacBio/Illumina hybrid assembly).</title>
        <authorList>
            <consortium name="The Broad Institute Genomics Platform"/>
            <consortium name="The Broad Institute Genome Sequencing Center for Infectious Disease"/>
            <person name="Earl A."/>
            <person name="Russ C."/>
            <person name="Gilmore M."/>
            <person name="Surin D."/>
            <person name="Walker B."/>
            <person name="Young S."/>
            <person name="Zeng Q."/>
            <person name="Gargeya S."/>
            <person name="Fitzgerald M."/>
            <person name="Haas B."/>
            <person name="Abouelleil A."/>
            <person name="Allen A.W."/>
            <person name="Alvarado L."/>
            <person name="Arachchi H.M."/>
            <person name="Berlin A.M."/>
            <person name="Chapman S.B."/>
            <person name="Gainer-Dewar J."/>
            <person name="Goldberg J."/>
            <person name="Griggs A."/>
            <person name="Gujja S."/>
            <person name="Hansen M."/>
            <person name="Howarth C."/>
            <person name="Imamovic A."/>
            <person name="Ireland A."/>
            <person name="Larimer J."/>
            <person name="McCowan C."/>
            <person name="Murphy C."/>
            <person name="Pearson M."/>
            <person name="Poon T.W."/>
            <person name="Priest M."/>
            <person name="Roberts A."/>
            <person name="Saif S."/>
            <person name="Shea T."/>
            <person name="Sisk P."/>
            <person name="Sykes S."/>
            <person name="Wortman J."/>
            <person name="Nusbaum C."/>
            <person name="Birren B."/>
        </authorList>
    </citation>
    <scope>NUCLEOTIDE SEQUENCE [LARGE SCALE GENOMIC DNA]</scope>
    <source>
        <strain evidence="7 8">ATCC 49903</strain>
    </source>
</reference>
<evidence type="ECO:0000259" key="6">
    <source>
        <dbReference type="PROSITE" id="PS50937"/>
    </source>
</evidence>
<comment type="caution">
    <text evidence="7">The sequence shown here is derived from an EMBL/GenBank/DDBJ whole genome shotgun (WGS) entry which is preliminary data.</text>
</comment>
<dbReference type="InterPro" id="IPR036244">
    <property type="entry name" value="TipA-like_antibiotic-bd"/>
</dbReference>
<feature type="domain" description="HTH merR-type" evidence="6">
    <location>
        <begin position="1"/>
        <end position="70"/>
    </location>
</feature>
<dbReference type="Gene3D" id="1.10.1660.10">
    <property type="match status" value="1"/>
</dbReference>
<dbReference type="SUPFAM" id="SSF46955">
    <property type="entry name" value="Putative DNA-binding domain"/>
    <property type="match status" value="1"/>
</dbReference>
<dbReference type="RefSeq" id="WP_016186337.1">
    <property type="nucleotide sequence ID" value="NZ_ASWO01000007.1"/>
</dbReference>
<name>S0KM78_9ENTE</name>
<dbReference type="SMART" id="SM00422">
    <property type="entry name" value="HTH_MERR"/>
    <property type="match status" value="1"/>
</dbReference>
<keyword evidence="4" id="KW-0804">Transcription</keyword>
<dbReference type="AlphaFoldDB" id="S0KM78"/>
<dbReference type="CDD" id="cd01106">
    <property type="entry name" value="HTH_TipAL-Mta"/>
    <property type="match status" value="1"/>
</dbReference>
<feature type="coiled-coil region" evidence="5">
    <location>
        <begin position="61"/>
        <end position="103"/>
    </location>
</feature>
<dbReference type="InterPro" id="IPR000551">
    <property type="entry name" value="MerR-type_HTH_dom"/>
</dbReference>
<dbReference type="STRING" id="1140003.OMY_01905"/>
<keyword evidence="3" id="KW-0010">Activator</keyword>
<dbReference type="PANTHER" id="PTHR30204:SF90">
    <property type="entry name" value="HTH-TYPE TRANSCRIPTIONAL ACTIVATOR MTA"/>
    <property type="match status" value="1"/>
</dbReference>
<dbReference type="Proteomes" id="UP000015961">
    <property type="component" value="Unassembled WGS sequence"/>
</dbReference>
<protein>
    <recommendedName>
        <fullName evidence="6">HTH merR-type domain-containing protein</fullName>
    </recommendedName>
</protein>
<evidence type="ECO:0000256" key="2">
    <source>
        <dbReference type="ARBA" id="ARBA00023125"/>
    </source>
</evidence>
<dbReference type="PATRIC" id="fig|1140003.3.peg.1836"/>
<dbReference type="PROSITE" id="PS50937">
    <property type="entry name" value="HTH_MERR_2"/>
    <property type="match status" value="1"/>
</dbReference>
<dbReference type="eggNOG" id="COG0789">
    <property type="taxonomic scope" value="Bacteria"/>
</dbReference>
<keyword evidence="8" id="KW-1185">Reference proteome</keyword>
<dbReference type="EMBL" id="ASWO01000007">
    <property type="protein sequence ID" value="EOT83065.1"/>
    <property type="molecule type" value="Genomic_DNA"/>
</dbReference>